<evidence type="ECO:0000256" key="2">
    <source>
        <dbReference type="PROSITE-ProRule" id="PRU00339"/>
    </source>
</evidence>
<comment type="caution">
    <text evidence="6">The sequence shown here is derived from an EMBL/GenBank/DDBJ whole genome shotgun (WGS) entry which is preliminary data.</text>
</comment>
<feature type="repeat" description="TPR" evidence="2">
    <location>
        <begin position="215"/>
        <end position="248"/>
    </location>
</feature>
<dbReference type="InterPro" id="IPR014162">
    <property type="entry name" value="CpoB_C"/>
</dbReference>
<dbReference type="Gene3D" id="1.25.40.10">
    <property type="entry name" value="Tetratricopeptide repeat domain"/>
    <property type="match status" value="1"/>
</dbReference>
<evidence type="ECO:0000256" key="3">
    <source>
        <dbReference type="SAM" id="Coils"/>
    </source>
</evidence>
<dbReference type="Pfam" id="PF13525">
    <property type="entry name" value="YfiO"/>
    <property type="match status" value="1"/>
</dbReference>
<feature type="region of interest" description="Disordered" evidence="4">
    <location>
        <begin position="132"/>
        <end position="177"/>
    </location>
</feature>
<dbReference type="InterPro" id="IPR034706">
    <property type="entry name" value="CpoB"/>
</dbReference>
<dbReference type="STRING" id="1817883.A3G31_11330"/>
<protein>
    <submittedName>
        <fullName evidence="6">Tol-pal system protein YbgF</fullName>
    </submittedName>
</protein>
<dbReference type="InterPro" id="IPR039565">
    <property type="entry name" value="BamD-like"/>
</dbReference>
<feature type="domain" description="Outer membrane lipoprotein BamD-like" evidence="5">
    <location>
        <begin position="177"/>
        <end position="302"/>
    </location>
</feature>
<reference evidence="6 7" key="1">
    <citation type="journal article" date="2016" name="Nat. Commun.">
        <title>Thousands of microbial genomes shed light on interconnected biogeochemical processes in an aquifer system.</title>
        <authorList>
            <person name="Anantharaman K."/>
            <person name="Brown C.T."/>
            <person name="Hug L.A."/>
            <person name="Sharon I."/>
            <person name="Castelle C.J."/>
            <person name="Probst A.J."/>
            <person name="Thomas B.C."/>
            <person name="Singh A."/>
            <person name="Wilkins M.J."/>
            <person name="Karaoz U."/>
            <person name="Brodie E.L."/>
            <person name="Williams K.H."/>
            <person name="Hubbard S.S."/>
            <person name="Banfield J.F."/>
        </authorList>
    </citation>
    <scope>NUCLEOTIDE SEQUENCE [LARGE SCALE GENOMIC DNA]</scope>
</reference>
<keyword evidence="2" id="KW-0802">TPR repeat</keyword>
<evidence type="ECO:0000313" key="7">
    <source>
        <dbReference type="Proteomes" id="UP000178082"/>
    </source>
</evidence>
<organism evidence="6 7">
    <name type="scientific">Candidatus Schekmanbacteria bacterium RIFCSPLOWO2_12_FULL_38_15</name>
    <dbReference type="NCBI Taxonomy" id="1817883"/>
    <lineage>
        <taxon>Bacteria</taxon>
        <taxon>Candidatus Schekmaniibacteriota</taxon>
    </lineage>
</organism>
<dbReference type="GO" id="GO:0051301">
    <property type="term" value="P:cell division"/>
    <property type="evidence" value="ECO:0007669"/>
    <property type="project" value="InterPro"/>
</dbReference>
<dbReference type="SMART" id="SM00028">
    <property type="entry name" value="TPR"/>
    <property type="match status" value="3"/>
</dbReference>
<accession>A0A1F7SFL9</accession>
<evidence type="ECO:0000256" key="1">
    <source>
        <dbReference type="ARBA" id="ARBA00022729"/>
    </source>
</evidence>
<feature type="compositionally biased region" description="Polar residues" evidence="4">
    <location>
        <begin position="133"/>
        <end position="160"/>
    </location>
</feature>
<dbReference type="PROSITE" id="PS50005">
    <property type="entry name" value="TPR"/>
    <property type="match status" value="1"/>
</dbReference>
<keyword evidence="1" id="KW-0732">Signal</keyword>
<evidence type="ECO:0000259" key="5">
    <source>
        <dbReference type="Pfam" id="PF13525"/>
    </source>
</evidence>
<gene>
    <name evidence="6" type="ORF">A3G31_11330</name>
</gene>
<dbReference type="HAMAP" id="MF_02066">
    <property type="entry name" value="CpoB"/>
    <property type="match status" value="1"/>
</dbReference>
<dbReference type="InterPro" id="IPR011990">
    <property type="entry name" value="TPR-like_helical_dom_sf"/>
</dbReference>
<proteinExistence type="inferred from homology"/>
<evidence type="ECO:0000313" key="6">
    <source>
        <dbReference type="EMBL" id="OGL52559.1"/>
    </source>
</evidence>
<dbReference type="SUPFAM" id="SSF48452">
    <property type="entry name" value="TPR-like"/>
    <property type="match status" value="1"/>
</dbReference>
<dbReference type="InterPro" id="IPR019734">
    <property type="entry name" value="TPR_rpt"/>
</dbReference>
<sequence length="302" mass="34374">MRGFLSINLLLFCLMVYSGCAYHEDVVLLRKELISLRDNVAAENMELGRRVKTSEEKLKELDSGLKRKQADLEADQKNLLTEVQSIKGLIEESEIKSKKISPDIEQIRKNLTVIIQSLGDRLTELEKKIYIPSGTNPSKETSTAIQPQQNKQNESASPENKVSSETTVPVEEEKPTDEEVLYSEACKEFFDGEYEKAREKFKEYLELYSSSKNAGTAQYWIGECYYSQKKYEEAIVEFFEVIKKYPKGSKVAAAYLKQGIAFIELGGKENKENAKNSFQKVIKEFPDSIEAKIASDKMAQIK</sequence>
<dbReference type="NCBIfam" id="TIGR02795">
    <property type="entry name" value="tol_pal_ybgF"/>
    <property type="match status" value="1"/>
</dbReference>
<dbReference type="AlphaFoldDB" id="A0A1F7SFL9"/>
<dbReference type="EMBL" id="MGDI01000031">
    <property type="protein sequence ID" value="OGL52559.1"/>
    <property type="molecule type" value="Genomic_DNA"/>
</dbReference>
<feature type="coiled-coil region" evidence="3">
    <location>
        <begin position="51"/>
        <end position="78"/>
    </location>
</feature>
<dbReference type="Proteomes" id="UP000178082">
    <property type="component" value="Unassembled WGS sequence"/>
</dbReference>
<keyword evidence="3" id="KW-0175">Coiled coil</keyword>
<evidence type="ECO:0000256" key="4">
    <source>
        <dbReference type="SAM" id="MobiDB-lite"/>
    </source>
</evidence>
<name>A0A1F7SFL9_9BACT</name>